<evidence type="ECO:0000313" key="1">
    <source>
        <dbReference type="EMBL" id="MBH0781414.1"/>
    </source>
</evidence>
<keyword evidence="2" id="KW-1185">Reference proteome</keyword>
<gene>
    <name evidence="1" type="ORF">IT779_34605</name>
</gene>
<protein>
    <submittedName>
        <fullName evidence="1">Uncharacterized protein</fullName>
    </submittedName>
</protein>
<dbReference type="AlphaFoldDB" id="A0A931N6W5"/>
<comment type="caution">
    <text evidence="1">The sequence shown here is derived from an EMBL/GenBank/DDBJ whole genome shotgun (WGS) entry which is preliminary data.</text>
</comment>
<accession>A0A931N6W5</accession>
<name>A0A931N6W5_9NOCA</name>
<evidence type="ECO:0000313" key="2">
    <source>
        <dbReference type="Proteomes" id="UP000655751"/>
    </source>
</evidence>
<proteinExistence type="predicted"/>
<dbReference type="EMBL" id="JADMLG010000024">
    <property type="protein sequence ID" value="MBH0781414.1"/>
    <property type="molecule type" value="Genomic_DNA"/>
</dbReference>
<dbReference type="RefSeq" id="WP_196153695.1">
    <property type="nucleotide sequence ID" value="NZ_JADMLG010000024.1"/>
</dbReference>
<organism evidence="1 2">
    <name type="scientific">Nocardia bovistercoris</name>
    <dbReference type="NCBI Taxonomy" id="2785916"/>
    <lineage>
        <taxon>Bacteria</taxon>
        <taxon>Bacillati</taxon>
        <taxon>Actinomycetota</taxon>
        <taxon>Actinomycetes</taxon>
        <taxon>Mycobacteriales</taxon>
        <taxon>Nocardiaceae</taxon>
        <taxon>Nocardia</taxon>
    </lineage>
</organism>
<reference evidence="1" key="1">
    <citation type="submission" date="2020-11" db="EMBL/GenBank/DDBJ databases">
        <title>Nocardia NEAU-351.nov., a novel actinomycete isolated from the cow dung.</title>
        <authorList>
            <person name="Zhang X."/>
        </authorList>
    </citation>
    <scope>NUCLEOTIDE SEQUENCE</scope>
    <source>
        <strain evidence="1">NEAU-351</strain>
    </source>
</reference>
<dbReference type="Proteomes" id="UP000655751">
    <property type="component" value="Unassembled WGS sequence"/>
</dbReference>
<sequence>MTEKLTVEIEVVADTARVADVWTDELAKRIRSRVDGTDPDRRQLDETHQDAGTIIALTLGSPVAGLLVREVSAWLKLRYSATIKVTRKSANGEEYTWDQKGPMSKEQEQLMRNILDGQQDGN</sequence>